<accession>A0A5A8F0A2</accession>
<keyword evidence="2" id="KW-1185">Reference proteome</keyword>
<dbReference type="EMBL" id="VFJB01000009">
    <property type="protein sequence ID" value="KAA0257232.1"/>
    <property type="molecule type" value="Genomic_DNA"/>
</dbReference>
<evidence type="ECO:0000313" key="2">
    <source>
        <dbReference type="Proteomes" id="UP000322876"/>
    </source>
</evidence>
<comment type="caution">
    <text evidence="1">The sequence shown here is derived from an EMBL/GenBank/DDBJ whole genome shotgun (WGS) entry which is preliminary data.</text>
</comment>
<dbReference type="Proteomes" id="UP000322876">
    <property type="component" value="Unassembled WGS sequence"/>
</dbReference>
<organism evidence="1 2">
    <name type="scientific">Deferribacter autotrophicus</name>
    <dbReference type="NCBI Taxonomy" id="500465"/>
    <lineage>
        <taxon>Bacteria</taxon>
        <taxon>Pseudomonadati</taxon>
        <taxon>Deferribacterota</taxon>
        <taxon>Deferribacteres</taxon>
        <taxon>Deferribacterales</taxon>
        <taxon>Deferribacteraceae</taxon>
        <taxon>Deferribacter</taxon>
    </lineage>
</organism>
<protein>
    <submittedName>
        <fullName evidence="1">Uncharacterized protein</fullName>
    </submittedName>
</protein>
<gene>
    <name evidence="1" type="ORF">FHQ18_11750</name>
</gene>
<reference evidence="1 2" key="1">
    <citation type="submission" date="2019-06" db="EMBL/GenBank/DDBJ databases">
        <title>Genomic insights into carbon and energy metabolism of Deferribacter autotrophicus revealed new metabolic traits in the phylum Deferribacteres.</title>
        <authorList>
            <person name="Slobodkin A.I."/>
            <person name="Slobodkina G.B."/>
            <person name="Allioux M."/>
            <person name="Alain K."/>
            <person name="Jebbar M."/>
            <person name="Shadrin V."/>
            <person name="Kublanov I.V."/>
            <person name="Toshchakov S.V."/>
            <person name="Bonch-Osmolovskaya E.A."/>
        </authorList>
    </citation>
    <scope>NUCLEOTIDE SEQUENCE [LARGE SCALE GENOMIC DNA]</scope>
    <source>
        <strain evidence="1 2">SL50</strain>
    </source>
</reference>
<dbReference type="AlphaFoldDB" id="A0A5A8F0A2"/>
<dbReference type="RefSeq" id="WP_149267373.1">
    <property type="nucleotide sequence ID" value="NZ_VFJB01000009.1"/>
</dbReference>
<evidence type="ECO:0000313" key="1">
    <source>
        <dbReference type="EMBL" id="KAA0257232.1"/>
    </source>
</evidence>
<sequence>MATVGLPTDAGLSVLSSNLRENVKKFALYGTDSSDKSVPISETATTLSLSSYLVGEFDVSQAYFDDNGVLTFECPIPYEYNSTKWVSAIGLLYVDPGSGAKTLVALASSAKFQKISGVGGTFVFKVPIAGDASTPIFKEQPYITDAQFASFINERDGVLLEALSQAALANREIEKTLNIRFQTGEIVIYNRGIINGLDVSKSTTATRNVNITSGQVFLEGRVLPVDELANTANIPSNPDTTAKYCYLYAYLNDVGKIDVACTLLDEEIPEGGIPLYKVTVPAGNTESNDPYLTSVTFADIRRKEPNYPLYMSASPTVYVPLETPVVDSEYQIDIELVSFSGCGFQLGYVYVGAKAANGFSIYYNGSADNIHIKWTLRKLDL</sequence>
<proteinExistence type="predicted"/>
<name>A0A5A8F0A2_9BACT</name>
<dbReference type="OrthoDB" id="5518169at2"/>